<feature type="signal peptide" evidence="10">
    <location>
        <begin position="1"/>
        <end position="16"/>
    </location>
</feature>
<keyword evidence="10" id="KW-0732">Signal</keyword>
<dbReference type="GO" id="GO:0019706">
    <property type="term" value="F:protein-cysteine S-palmitoyltransferase activity"/>
    <property type="evidence" value="ECO:0007669"/>
    <property type="project" value="UniProtKB-EC"/>
</dbReference>
<dbReference type="EC" id="2.3.1.225" evidence="9"/>
<evidence type="ECO:0000313" key="13">
    <source>
        <dbReference type="Proteomes" id="UP000186817"/>
    </source>
</evidence>
<comment type="similarity">
    <text evidence="7">Belongs to the DHHC palmitoyltransferase family. PFA5 subfamily.</text>
</comment>
<keyword evidence="4 9" id="KW-1133">Transmembrane helix</keyword>
<dbReference type="AlphaFoldDB" id="A0A1Q9CNI7"/>
<dbReference type="PANTHER" id="PTHR22883:SF23">
    <property type="entry name" value="PALMITOYLTRANSFERASE ZDHHC6"/>
    <property type="match status" value="1"/>
</dbReference>
<dbReference type="GO" id="GO:0005783">
    <property type="term" value="C:endoplasmic reticulum"/>
    <property type="evidence" value="ECO:0007669"/>
    <property type="project" value="TreeGrafter"/>
</dbReference>
<keyword evidence="6 9" id="KW-0012">Acyltransferase</keyword>
<feature type="transmembrane region" description="Helical" evidence="9">
    <location>
        <begin position="312"/>
        <end position="333"/>
    </location>
</feature>
<dbReference type="SUPFAM" id="SSF48403">
    <property type="entry name" value="Ankyrin repeat"/>
    <property type="match status" value="1"/>
</dbReference>
<keyword evidence="5 9" id="KW-0472">Membrane</keyword>
<dbReference type="Gene3D" id="1.25.40.20">
    <property type="entry name" value="Ankyrin repeat-containing domain"/>
    <property type="match status" value="1"/>
</dbReference>
<dbReference type="Pfam" id="PF01529">
    <property type="entry name" value="DHHC"/>
    <property type="match status" value="1"/>
</dbReference>
<sequence length="428" mass="47620">MYLLVVLCWIFFTASAMNCVVGESDEDDEEADEEDLSAARSQALKEAIKEGNVEMVSDLLKEGADIQHAYAQGLTPLHLAVVHEKLDIVRLLVQSRADPLAKTTDDVAMTPLDIANMEGQQDIFNALCEEALPHPFWRRFAGPLCLLLIIAGNGVIFLYLNETDLAFQTSAVYRNSIVVLATACIVGLMFANFLDPGTVGSEEVAYVQELRRLPSIEVTLSRTPAEDETFRLLTDEKKDDDTGHAEDSTYRWCRTCRFWRPPGVSHCAMCGKCFWRMDHHCWAIGNCVALHNHRGVVDWGWDRRVLAVGLKAMVTTGAAAWALAAIAVALGLAEEAHALLQKPTLPMLVAVAFIVWSMLALSVLIPFAGFHMLALLCNVTSKSTCGRRPQWNSRRLNRCSEYRQIFCSPVELRPCEGLDDSTRRVHLI</sequence>
<dbReference type="Pfam" id="PF12796">
    <property type="entry name" value="Ank_2"/>
    <property type="match status" value="1"/>
</dbReference>
<dbReference type="EMBL" id="LSRX01001038">
    <property type="protein sequence ID" value="OLP84491.1"/>
    <property type="molecule type" value="Genomic_DNA"/>
</dbReference>
<keyword evidence="3 9" id="KW-0812">Transmembrane</keyword>
<accession>A0A1Q9CNI7</accession>
<dbReference type="GO" id="GO:0016020">
    <property type="term" value="C:membrane"/>
    <property type="evidence" value="ECO:0007669"/>
    <property type="project" value="UniProtKB-SubCell"/>
</dbReference>
<feature type="transmembrane region" description="Helical" evidence="9">
    <location>
        <begin position="172"/>
        <end position="194"/>
    </location>
</feature>
<dbReference type="PANTHER" id="PTHR22883">
    <property type="entry name" value="ZINC FINGER DHHC DOMAIN CONTAINING PROTEIN"/>
    <property type="match status" value="1"/>
</dbReference>
<dbReference type="GO" id="GO:0005794">
    <property type="term" value="C:Golgi apparatus"/>
    <property type="evidence" value="ECO:0007669"/>
    <property type="project" value="TreeGrafter"/>
</dbReference>
<protein>
    <recommendedName>
        <fullName evidence="9">Palmitoyltransferase</fullName>
        <ecNumber evidence="9">2.3.1.225</ecNumber>
    </recommendedName>
</protein>
<keyword evidence="2 9" id="KW-0808">Transferase</keyword>
<comment type="catalytic activity">
    <reaction evidence="9">
        <text>L-cysteinyl-[protein] + hexadecanoyl-CoA = S-hexadecanoyl-L-cysteinyl-[protein] + CoA</text>
        <dbReference type="Rhea" id="RHEA:36683"/>
        <dbReference type="Rhea" id="RHEA-COMP:10131"/>
        <dbReference type="Rhea" id="RHEA-COMP:11032"/>
        <dbReference type="ChEBI" id="CHEBI:29950"/>
        <dbReference type="ChEBI" id="CHEBI:57287"/>
        <dbReference type="ChEBI" id="CHEBI:57379"/>
        <dbReference type="ChEBI" id="CHEBI:74151"/>
        <dbReference type="EC" id="2.3.1.225"/>
    </reaction>
</comment>
<keyword evidence="13" id="KW-1185">Reference proteome</keyword>
<dbReference type="InterPro" id="IPR039859">
    <property type="entry name" value="PFA4/ZDH16/20/ERF2-like"/>
</dbReference>
<evidence type="ECO:0000256" key="2">
    <source>
        <dbReference type="ARBA" id="ARBA00022679"/>
    </source>
</evidence>
<evidence type="ECO:0000256" key="5">
    <source>
        <dbReference type="ARBA" id="ARBA00023136"/>
    </source>
</evidence>
<organism evidence="12 13">
    <name type="scientific">Symbiodinium microadriaticum</name>
    <name type="common">Dinoflagellate</name>
    <name type="synonym">Zooxanthella microadriatica</name>
    <dbReference type="NCBI Taxonomy" id="2951"/>
    <lineage>
        <taxon>Eukaryota</taxon>
        <taxon>Sar</taxon>
        <taxon>Alveolata</taxon>
        <taxon>Dinophyceae</taxon>
        <taxon>Suessiales</taxon>
        <taxon>Symbiodiniaceae</taxon>
        <taxon>Symbiodinium</taxon>
    </lineage>
</organism>
<dbReference type="PROSITE" id="PS50216">
    <property type="entry name" value="DHHC"/>
    <property type="match status" value="1"/>
</dbReference>
<comment type="domain">
    <text evidence="9">The DHHC domain is required for palmitoyltransferase activity.</text>
</comment>
<evidence type="ECO:0000256" key="3">
    <source>
        <dbReference type="ARBA" id="ARBA00022692"/>
    </source>
</evidence>
<feature type="repeat" description="ANK" evidence="8">
    <location>
        <begin position="72"/>
        <end position="104"/>
    </location>
</feature>
<comment type="subcellular location">
    <subcellularLocation>
        <location evidence="1">Membrane</location>
        <topology evidence="1">Multi-pass membrane protein</topology>
    </subcellularLocation>
</comment>
<evidence type="ECO:0000256" key="9">
    <source>
        <dbReference type="RuleBase" id="RU079119"/>
    </source>
</evidence>
<evidence type="ECO:0000256" key="4">
    <source>
        <dbReference type="ARBA" id="ARBA00022989"/>
    </source>
</evidence>
<keyword evidence="8" id="KW-0040">ANK repeat</keyword>
<evidence type="ECO:0000259" key="11">
    <source>
        <dbReference type="Pfam" id="PF01529"/>
    </source>
</evidence>
<evidence type="ECO:0000256" key="8">
    <source>
        <dbReference type="PROSITE-ProRule" id="PRU00023"/>
    </source>
</evidence>
<dbReference type="Proteomes" id="UP000186817">
    <property type="component" value="Unassembled WGS sequence"/>
</dbReference>
<dbReference type="PROSITE" id="PS50088">
    <property type="entry name" value="ANK_REPEAT"/>
    <property type="match status" value="1"/>
</dbReference>
<dbReference type="InterPro" id="IPR001594">
    <property type="entry name" value="Palmitoyltrfase_DHHC"/>
</dbReference>
<reference evidence="12 13" key="1">
    <citation type="submission" date="2016-02" db="EMBL/GenBank/DDBJ databases">
        <title>Genome analysis of coral dinoflagellate symbionts highlights evolutionary adaptations to a symbiotic lifestyle.</title>
        <authorList>
            <person name="Aranda M."/>
            <person name="Li Y."/>
            <person name="Liew Y.J."/>
            <person name="Baumgarten S."/>
            <person name="Simakov O."/>
            <person name="Wilson M."/>
            <person name="Piel J."/>
            <person name="Ashoor H."/>
            <person name="Bougouffa S."/>
            <person name="Bajic V.B."/>
            <person name="Ryu T."/>
            <person name="Ravasi T."/>
            <person name="Bayer T."/>
            <person name="Micklem G."/>
            <person name="Kim H."/>
            <person name="Bhak J."/>
            <person name="Lajeunesse T.C."/>
            <person name="Voolstra C.R."/>
        </authorList>
    </citation>
    <scope>NUCLEOTIDE SEQUENCE [LARGE SCALE GENOMIC DNA]</scope>
    <source>
        <strain evidence="12 13">CCMP2467</strain>
    </source>
</reference>
<evidence type="ECO:0000256" key="1">
    <source>
        <dbReference type="ARBA" id="ARBA00004141"/>
    </source>
</evidence>
<comment type="caution">
    <text evidence="12">The sequence shown here is derived from an EMBL/GenBank/DDBJ whole genome shotgun (WGS) entry which is preliminary data.</text>
</comment>
<dbReference type="InterPro" id="IPR002110">
    <property type="entry name" value="Ankyrin_rpt"/>
</dbReference>
<dbReference type="OrthoDB" id="4096362at2759"/>
<feature type="domain" description="Palmitoyltransferase DHHC" evidence="11">
    <location>
        <begin position="249"/>
        <end position="383"/>
    </location>
</feature>
<evidence type="ECO:0000256" key="10">
    <source>
        <dbReference type="SAM" id="SignalP"/>
    </source>
</evidence>
<dbReference type="SMART" id="SM00248">
    <property type="entry name" value="ANK"/>
    <property type="match status" value="3"/>
</dbReference>
<evidence type="ECO:0000256" key="6">
    <source>
        <dbReference type="ARBA" id="ARBA00023315"/>
    </source>
</evidence>
<feature type="transmembrane region" description="Helical" evidence="9">
    <location>
        <begin position="345"/>
        <end position="376"/>
    </location>
</feature>
<proteinExistence type="inferred from homology"/>
<dbReference type="PROSITE" id="PS50297">
    <property type="entry name" value="ANK_REP_REGION"/>
    <property type="match status" value="1"/>
</dbReference>
<gene>
    <name evidence="12" type="primary">ZDHHC9</name>
    <name evidence="12" type="ORF">AK812_SmicGene34631</name>
</gene>
<evidence type="ECO:0000313" key="12">
    <source>
        <dbReference type="EMBL" id="OLP84491.1"/>
    </source>
</evidence>
<feature type="chain" id="PRO_5012525530" description="Palmitoyltransferase" evidence="10">
    <location>
        <begin position="17"/>
        <end position="428"/>
    </location>
</feature>
<dbReference type="InterPro" id="IPR036770">
    <property type="entry name" value="Ankyrin_rpt-contain_sf"/>
</dbReference>
<feature type="transmembrane region" description="Helical" evidence="9">
    <location>
        <begin position="140"/>
        <end position="160"/>
    </location>
</feature>
<name>A0A1Q9CNI7_SYMMI</name>
<dbReference type="GO" id="GO:0006612">
    <property type="term" value="P:protein targeting to membrane"/>
    <property type="evidence" value="ECO:0007669"/>
    <property type="project" value="TreeGrafter"/>
</dbReference>
<evidence type="ECO:0000256" key="7">
    <source>
        <dbReference type="ARBA" id="ARBA00038298"/>
    </source>
</evidence>